<dbReference type="Proteomes" id="UP000306196">
    <property type="component" value="Unassembled WGS sequence"/>
</dbReference>
<gene>
    <name evidence="1" type="ORF">FEM03_01315</name>
</gene>
<name>A0A5R8KKJ4_9BACT</name>
<keyword evidence="2" id="KW-1185">Reference proteome</keyword>
<dbReference type="EMBL" id="VAUV01000001">
    <property type="protein sequence ID" value="TLD72741.1"/>
    <property type="molecule type" value="Genomic_DNA"/>
</dbReference>
<accession>A0A5R8KKJ4</accession>
<proteinExistence type="predicted"/>
<evidence type="ECO:0000313" key="2">
    <source>
        <dbReference type="Proteomes" id="UP000306196"/>
    </source>
</evidence>
<protein>
    <submittedName>
        <fullName evidence="1">Uncharacterized protein</fullName>
    </submittedName>
</protein>
<evidence type="ECO:0000313" key="1">
    <source>
        <dbReference type="EMBL" id="TLD72741.1"/>
    </source>
</evidence>
<comment type="caution">
    <text evidence="1">The sequence shown here is derived from an EMBL/GenBank/DDBJ whole genome shotgun (WGS) entry which is preliminary data.</text>
</comment>
<reference evidence="1 2" key="1">
    <citation type="submission" date="2019-05" db="EMBL/GenBank/DDBJ databases">
        <title>Verrucobacter flavum gen. nov., sp. nov. a new member of the family Verrucomicrobiaceae.</title>
        <authorList>
            <person name="Szuroczki S."/>
            <person name="Abbaszade G."/>
            <person name="Szabo A."/>
            <person name="Felfoldi T."/>
            <person name="Schumann P."/>
            <person name="Boka K."/>
            <person name="Keki Z."/>
            <person name="Toumi M."/>
            <person name="Toth E."/>
        </authorList>
    </citation>
    <scope>NUCLEOTIDE SEQUENCE [LARGE SCALE GENOMIC DNA]</scope>
    <source>
        <strain evidence="1 2">MG-N-17</strain>
    </source>
</reference>
<sequence length="59" mass="6327">MKPATRDLLRQGAKFALSAGAFTLLTRLSTRIPGPLGKLARGAITVGTLVVPMLRKRTH</sequence>
<organism evidence="1 2">
    <name type="scientific">Phragmitibacter flavus</name>
    <dbReference type="NCBI Taxonomy" id="2576071"/>
    <lineage>
        <taxon>Bacteria</taxon>
        <taxon>Pseudomonadati</taxon>
        <taxon>Verrucomicrobiota</taxon>
        <taxon>Verrucomicrobiia</taxon>
        <taxon>Verrucomicrobiales</taxon>
        <taxon>Verrucomicrobiaceae</taxon>
        <taxon>Phragmitibacter</taxon>
    </lineage>
</organism>
<dbReference type="AlphaFoldDB" id="A0A5R8KKJ4"/>
<dbReference type="RefSeq" id="WP_138084364.1">
    <property type="nucleotide sequence ID" value="NZ_VAUV01000001.1"/>
</dbReference>